<dbReference type="Pfam" id="PF20669">
    <property type="entry name" value="Exo70_N"/>
    <property type="match status" value="1"/>
</dbReference>
<evidence type="ECO:0000256" key="10">
    <source>
        <dbReference type="ARBA" id="ARBA00034078"/>
    </source>
</evidence>
<dbReference type="GO" id="GO:0006120">
    <property type="term" value="P:mitochondrial electron transport, NADH to ubiquinone"/>
    <property type="evidence" value="ECO:0007669"/>
    <property type="project" value="TreeGrafter"/>
</dbReference>
<proteinExistence type="inferred from homology"/>
<dbReference type="EMBL" id="JADXDR010000053">
    <property type="protein sequence ID" value="KAI7842350.1"/>
    <property type="molecule type" value="Genomic_DNA"/>
</dbReference>
<dbReference type="GO" id="GO:0046872">
    <property type="term" value="F:metal ion binding"/>
    <property type="evidence" value="ECO:0007669"/>
    <property type="project" value="UniProtKB-KW"/>
</dbReference>
<accession>A0AAD5DQZ3</accession>
<dbReference type="Pfam" id="PF01257">
    <property type="entry name" value="2Fe-2S_thioredx"/>
    <property type="match status" value="1"/>
</dbReference>
<dbReference type="FunFam" id="3.40.30.10:FF:000022">
    <property type="entry name" value="NADH dehydrogenase flavoprotein 2, mitochondrial"/>
    <property type="match status" value="1"/>
</dbReference>
<keyword evidence="8" id="KW-0411">Iron-sulfur</keyword>
<evidence type="ECO:0000256" key="1">
    <source>
        <dbReference type="ARBA" id="ARBA00006756"/>
    </source>
</evidence>
<dbReference type="Gene3D" id="3.40.30.10">
    <property type="entry name" value="Glutaredoxin"/>
    <property type="match status" value="1"/>
</dbReference>
<feature type="domain" description="Exocyst complex subunit Exo70 C-terminal" evidence="12">
    <location>
        <begin position="636"/>
        <end position="802"/>
    </location>
</feature>
<dbReference type="AlphaFoldDB" id="A0AAD5DQZ3"/>
<keyword evidence="7" id="KW-0408">Iron</keyword>
<name>A0AAD5DQZ3_9CHLO</name>
<dbReference type="PANTHER" id="PTHR10371:SF3">
    <property type="entry name" value="NADH DEHYDROGENASE [UBIQUINONE] FLAVOPROTEIN 2, MITOCHONDRIAL"/>
    <property type="match status" value="1"/>
</dbReference>
<evidence type="ECO:0000256" key="5">
    <source>
        <dbReference type="ARBA" id="ARBA00022723"/>
    </source>
</evidence>
<evidence type="ECO:0000256" key="11">
    <source>
        <dbReference type="SAM" id="MobiDB-lite"/>
    </source>
</evidence>
<dbReference type="GO" id="GO:0098796">
    <property type="term" value="C:membrane protein complex"/>
    <property type="evidence" value="ECO:0007669"/>
    <property type="project" value="UniProtKB-ARBA"/>
</dbReference>
<evidence type="ECO:0000256" key="6">
    <source>
        <dbReference type="ARBA" id="ARBA00022967"/>
    </source>
</evidence>
<keyword evidence="4" id="KW-0001">2Fe-2S</keyword>
<dbReference type="Gene3D" id="1.10.10.1590">
    <property type="entry name" value="NADH-quinone oxidoreductase subunit E"/>
    <property type="match status" value="1"/>
</dbReference>
<evidence type="ECO:0000313" key="13">
    <source>
        <dbReference type="EMBL" id="KAI7842350.1"/>
    </source>
</evidence>
<dbReference type="CDD" id="cd03064">
    <property type="entry name" value="TRX_Fd_NuoE"/>
    <property type="match status" value="1"/>
</dbReference>
<dbReference type="SUPFAM" id="SSF74788">
    <property type="entry name" value="Cullin repeat-like"/>
    <property type="match status" value="1"/>
</dbReference>
<dbReference type="InterPro" id="IPR036249">
    <property type="entry name" value="Thioredoxin-like_sf"/>
</dbReference>
<dbReference type="Pfam" id="PF03081">
    <property type="entry name" value="Exo70_C"/>
    <property type="match status" value="2"/>
</dbReference>
<keyword evidence="3" id="KW-0813">Transport</keyword>
<feature type="domain" description="Exocyst complex subunit Exo70 C-terminal" evidence="12">
    <location>
        <begin position="514"/>
        <end position="633"/>
    </location>
</feature>
<dbReference type="InterPro" id="IPR042128">
    <property type="entry name" value="NuoE_dom"/>
</dbReference>
<dbReference type="InterPro" id="IPR002023">
    <property type="entry name" value="NuoE-like"/>
</dbReference>
<organism evidence="13 14">
    <name type="scientific">Chlorella ohadii</name>
    <dbReference type="NCBI Taxonomy" id="2649997"/>
    <lineage>
        <taxon>Eukaryota</taxon>
        <taxon>Viridiplantae</taxon>
        <taxon>Chlorophyta</taxon>
        <taxon>core chlorophytes</taxon>
        <taxon>Trebouxiophyceae</taxon>
        <taxon>Chlorellales</taxon>
        <taxon>Chlorellaceae</taxon>
        <taxon>Chlorella clade</taxon>
        <taxon>Chlorella</taxon>
    </lineage>
</organism>
<evidence type="ECO:0000256" key="3">
    <source>
        <dbReference type="ARBA" id="ARBA00022448"/>
    </source>
</evidence>
<dbReference type="Gene3D" id="1.20.1280.170">
    <property type="entry name" value="Exocyst complex component Exo70"/>
    <property type="match status" value="1"/>
</dbReference>
<evidence type="ECO:0000259" key="12">
    <source>
        <dbReference type="Pfam" id="PF03081"/>
    </source>
</evidence>
<dbReference type="GO" id="GO:1902494">
    <property type="term" value="C:catalytic complex"/>
    <property type="evidence" value="ECO:0007669"/>
    <property type="project" value="UniProtKB-ARBA"/>
</dbReference>
<keyword evidence="9" id="KW-0520">NAD</keyword>
<evidence type="ECO:0000313" key="14">
    <source>
        <dbReference type="Proteomes" id="UP001205105"/>
    </source>
</evidence>
<dbReference type="GO" id="GO:0005743">
    <property type="term" value="C:mitochondrial inner membrane"/>
    <property type="evidence" value="ECO:0007669"/>
    <property type="project" value="UniProtKB-ARBA"/>
</dbReference>
<dbReference type="PROSITE" id="PS01099">
    <property type="entry name" value="COMPLEX1_24K"/>
    <property type="match status" value="1"/>
</dbReference>
<dbReference type="InterPro" id="IPR046364">
    <property type="entry name" value="Exo70_C"/>
</dbReference>
<comment type="similarity">
    <text evidence="1">Belongs to the EXO70 family.</text>
</comment>
<dbReference type="GO" id="GO:0000145">
    <property type="term" value="C:exocyst"/>
    <property type="evidence" value="ECO:0007669"/>
    <property type="project" value="InterPro"/>
</dbReference>
<gene>
    <name evidence="13" type="ORF">COHA_003990</name>
</gene>
<dbReference type="Proteomes" id="UP001205105">
    <property type="component" value="Unassembled WGS sequence"/>
</dbReference>
<dbReference type="GO" id="GO:0003954">
    <property type="term" value="F:NADH dehydrogenase activity"/>
    <property type="evidence" value="ECO:0007669"/>
    <property type="project" value="TreeGrafter"/>
</dbReference>
<feature type="compositionally biased region" description="Low complexity" evidence="11">
    <location>
        <begin position="819"/>
        <end position="845"/>
    </location>
</feature>
<reference evidence="13" key="1">
    <citation type="submission" date="2020-11" db="EMBL/GenBank/DDBJ databases">
        <title>Chlorella ohadii genome sequencing and assembly.</title>
        <authorList>
            <person name="Murik O."/>
            <person name="Treves H."/>
            <person name="Kedem I."/>
            <person name="Shotland Y."/>
            <person name="Kaplan A."/>
        </authorList>
    </citation>
    <scope>NUCLEOTIDE SEQUENCE</scope>
    <source>
        <strain evidence="13">1</strain>
    </source>
</reference>
<dbReference type="FunFam" id="1.10.10.1590:FF:000001">
    <property type="entry name" value="NADH-quinone oxidoreductase subunit E"/>
    <property type="match status" value="1"/>
</dbReference>
<dbReference type="GO" id="GO:0008137">
    <property type="term" value="F:NADH dehydrogenase (ubiquinone) activity"/>
    <property type="evidence" value="ECO:0007669"/>
    <property type="project" value="UniProtKB-ARBA"/>
</dbReference>
<evidence type="ECO:0000256" key="7">
    <source>
        <dbReference type="ARBA" id="ARBA00023004"/>
    </source>
</evidence>
<dbReference type="InterPro" id="IPR016159">
    <property type="entry name" value="Cullin_repeat-like_dom_sf"/>
</dbReference>
<keyword evidence="14" id="KW-1185">Reference proteome</keyword>
<feature type="region of interest" description="Disordered" evidence="11">
    <location>
        <begin position="813"/>
        <end position="845"/>
    </location>
</feature>
<protein>
    <recommendedName>
        <fullName evidence="12">Exocyst complex subunit Exo70 C-terminal domain-containing protein</fullName>
    </recommendedName>
</protein>
<dbReference type="GO" id="GO:0006887">
    <property type="term" value="P:exocytosis"/>
    <property type="evidence" value="ECO:0007669"/>
    <property type="project" value="InterPro"/>
</dbReference>
<evidence type="ECO:0000256" key="4">
    <source>
        <dbReference type="ARBA" id="ARBA00022714"/>
    </source>
</evidence>
<evidence type="ECO:0000256" key="2">
    <source>
        <dbReference type="ARBA" id="ARBA00010643"/>
    </source>
</evidence>
<keyword evidence="6" id="KW-1278">Translocase</keyword>
<dbReference type="GO" id="GO:0005546">
    <property type="term" value="F:phosphatidylinositol-4,5-bisphosphate binding"/>
    <property type="evidence" value="ECO:0007669"/>
    <property type="project" value="InterPro"/>
</dbReference>
<dbReference type="NCBIfam" id="TIGR01958">
    <property type="entry name" value="nuoE_fam"/>
    <property type="match status" value="1"/>
</dbReference>
<comment type="caution">
    <text evidence="13">The sequence shown here is derived from an EMBL/GenBank/DDBJ whole genome shotgun (WGS) entry which is preliminary data.</text>
</comment>
<dbReference type="GO" id="GO:0051537">
    <property type="term" value="F:2 iron, 2 sulfur cluster binding"/>
    <property type="evidence" value="ECO:0007669"/>
    <property type="project" value="UniProtKB-KW"/>
</dbReference>
<comment type="cofactor">
    <cofactor evidence="10">
        <name>[2Fe-2S] cluster</name>
        <dbReference type="ChEBI" id="CHEBI:190135"/>
    </cofactor>
</comment>
<dbReference type="InterPro" id="IPR041921">
    <property type="entry name" value="NuoE_N"/>
</dbReference>
<keyword evidence="5" id="KW-0479">Metal-binding</keyword>
<evidence type="ECO:0000256" key="9">
    <source>
        <dbReference type="ARBA" id="ARBA00023027"/>
    </source>
</evidence>
<evidence type="ECO:0000256" key="8">
    <source>
        <dbReference type="ARBA" id="ARBA00023014"/>
    </source>
</evidence>
<sequence>MSRYPTNYKASAVIPLLDLAQQQNEGWLSLAAMNRVAKILDMAEIRVYEVATFYTMFNRSKMGKYHVMVCGTTPCMLQGAKGIYKALKEHLGIDYGQTTPDGMFTLGEMECMGACVNAPMIAIADYTKGVEGFSYNYYEDLTPEDTIKIVDTLKKGGKPKVGSQHRLKAEPAGAVANGKWVPSKPGADGLTLQGEPPGPYCRDLDAPEAQITPPAPPNCGIMAAAISLSEAAVQLRVDLELLEASAKEAAALLDRASWSLGQLDRQVAPMTARTAPLARARVNIQAAKASSEEVLDHLDASRKLQGTIQAGPRGANLEPFLAALQRLEAAIDFLQAHRSMQSAEDALRHTTALRDSGLAACAAECGALLRKHAAIPEALLARLRAAAEASSGGRAAGSSSVAAADAAAPVPLDLLPEATLARLRSLAAAMLGSGGSSSEGGRSCVRIYVEARSGVLRSALSSLLAPLSSMVASASSSKDGAAQLTWQHVETRIPGCADGGRAVAIGGAAPLLEAADAVLAVRRVPEKLFGCLDMHDAVEAALGPLQAALAVGGSRLEHRSMGMDRAALVGQLVQLRGRLVTEARACFGELQDALPRDAAKGVPADGTVHPLCAACAALLKRTLAYKSALPVLFGEALDAKARATYKQRALAALHQLNNLAYLSHALESSKELRAVGEAWLEQHKGQVEQQRQAFIEASWGPLLSLLRQDARQAVPANLAGDKAARQSIKDKWTSVNKALGEAQAQQGWAVPDADLRFALKDAVGEALVPTYEAFFSKYSGKPYTSDHRKHERYSPADVQALVGDLFEGADGAGAGGLVGRSPSKSPGSMSGGSLARRLSGRGFTP</sequence>
<dbReference type="SUPFAM" id="SSF52833">
    <property type="entry name" value="Thioredoxin-like"/>
    <property type="match status" value="1"/>
</dbReference>
<comment type="similarity">
    <text evidence="2">Belongs to the complex I 24 kDa subunit family.</text>
</comment>
<dbReference type="PANTHER" id="PTHR10371">
    <property type="entry name" value="NADH DEHYDROGENASE UBIQUINONE FLAVOPROTEIN 2, MITOCHONDRIAL"/>
    <property type="match status" value="1"/>
</dbReference>